<keyword evidence="2" id="KW-1185">Reference proteome</keyword>
<comment type="caution">
    <text evidence="1">The sequence shown here is derived from an EMBL/GenBank/DDBJ whole genome shotgun (WGS) entry which is preliminary data.</text>
</comment>
<organism evidence="1 2">
    <name type="scientific">Neotamlana nanhaiensis</name>
    <dbReference type="NCBI Taxonomy" id="1382798"/>
    <lineage>
        <taxon>Bacteria</taxon>
        <taxon>Pseudomonadati</taxon>
        <taxon>Bacteroidota</taxon>
        <taxon>Flavobacteriia</taxon>
        <taxon>Flavobacteriales</taxon>
        <taxon>Flavobacteriaceae</taxon>
        <taxon>Neotamlana</taxon>
    </lineage>
</organism>
<evidence type="ECO:0000313" key="1">
    <source>
        <dbReference type="EMBL" id="KJD34731.1"/>
    </source>
</evidence>
<sequence length="184" mass="21545">MKKTIGILMTILLLISCANSDKYEIENPNGIWTDSELVELNSLVSEFDRILISEYKSESEIKAYEEFSKKVFNDMVIPDLKEYTELNSDLKKLKVFDKIWRNFTDSITNKKRFDLKYNSKYQEYLKHVGQKSEFIKVYAERFESAGDIVPSVVAGFAKNIEDIDLSDKNNRLIFTIHYLTLINR</sequence>
<dbReference type="EMBL" id="JTDV01000001">
    <property type="protein sequence ID" value="KJD34731.1"/>
    <property type="molecule type" value="Genomic_DNA"/>
</dbReference>
<gene>
    <name evidence="1" type="ORF">PK35_02955</name>
</gene>
<evidence type="ECO:0000313" key="2">
    <source>
        <dbReference type="Proteomes" id="UP000032361"/>
    </source>
</evidence>
<dbReference type="RefSeq" id="WP_044625120.1">
    <property type="nucleotide sequence ID" value="NZ_JTDV01000001.1"/>
</dbReference>
<dbReference type="PATRIC" id="fig|1382798.3.peg.599"/>
<accession>A0A0D7W6F0</accession>
<reference evidence="1 2" key="1">
    <citation type="journal article" date="2015" name="Antonie Van Leeuwenhoek">
        <title>Tamlana nanhaiensis sp. nov., isolated from surface seawater collected from the South China Sea.</title>
        <authorList>
            <person name="Liu X."/>
            <person name="Lai Q."/>
            <person name="Du Y."/>
            <person name="Li G."/>
            <person name="Sun F."/>
            <person name="Shao Z."/>
        </authorList>
    </citation>
    <scope>NUCLEOTIDE SEQUENCE [LARGE SCALE GENOMIC DNA]</scope>
    <source>
        <strain evidence="1 2">FHC16</strain>
    </source>
</reference>
<dbReference type="OrthoDB" id="1442052at2"/>
<name>A0A0D7W6F0_9FLAO</name>
<dbReference type="Proteomes" id="UP000032361">
    <property type="component" value="Unassembled WGS sequence"/>
</dbReference>
<protein>
    <recommendedName>
        <fullName evidence="3">Lipoprotein</fullName>
    </recommendedName>
</protein>
<dbReference type="AlphaFoldDB" id="A0A0D7W6F0"/>
<dbReference type="PROSITE" id="PS51257">
    <property type="entry name" value="PROKAR_LIPOPROTEIN"/>
    <property type="match status" value="1"/>
</dbReference>
<proteinExistence type="predicted"/>
<evidence type="ECO:0008006" key="3">
    <source>
        <dbReference type="Google" id="ProtNLM"/>
    </source>
</evidence>